<accession>A0ABQ9MGC8</accession>
<evidence type="ECO:0000313" key="5">
    <source>
        <dbReference type="Proteomes" id="UP001174677"/>
    </source>
</evidence>
<dbReference type="PANTHER" id="PTHR33142">
    <property type="entry name" value="CYCLIN-DEPENDENT PROTEIN KINASE INHIBITOR SMR13"/>
    <property type="match status" value="1"/>
</dbReference>
<evidence type="ECO:0000313" key="4">
    <source>
        <dbReference type="EMBL" id="KAJ9178030.1"/>
    </source>
</evidence>
<gene>
    <name evidence="4" type="ORF">P3X46_009950</name>
</gene>
<evidence type="ECO:0000256" key="3">
    <source>
        <dbReference type="SAM" id="MobiDB-lite"/>
    </source>
</evidence>
<keyword evidence="1" id="KW-0649">Protein kinase inhibitor</keyword>
<dbReference type="PANTHER" id="PTHR33142:SF89">
    <property type="entry name" value="CYCLIN-DEPENDENT PROTEIN KINASE INHIBITOR SMR2"/>
    <property type="match status" value="1"/>
</dbReference>
<sequence length="173" mass="20026">MEQTVINRHNSFQKIRKKERKILQEYKLSKVCLSLSLSLSLRVLPLQVSIPTPSISMSKDHITQQILPELEESATSQGPKQDDGEVVAADELVPSDQEECKTPTSSNHKIPTIRSCPPTPKKKVQKLFLNKRKLPEMDFFEAANRDEVESFFRSSFELARVEYRRMKRRCRSH</sequence>
<evidence type="ECO:0000256" key="2">
    <source>
        <dbReference type="ARBA" id="ARBA00023306"/>
    </source>
</evidence>
<keyword evidence="2" id="KW-0131">Cell cycle</keyword>
<name>A0ABQ9MGC8_HEVBR</name>
<dbReference type="EMBL" id="JARPOI010000006">
    <property type="protein sequence ID" value="KAJ9178030.1"/>
    <property type="molecule type" value="Genomic_DNA"/>
</dbReference>
<proteinExistence type="predicted"/>
<protein>
    <submittedName>
        <fullName evidence="4">Uncharacterized protein</fullName>
    </submittedName>
</protein>
<dbReference type="Proteomes" id="UP001174677">
    <property type="component" value="Chromosome 6"/>
</dbReference>
<feature type="region of interest" description="Disordered" evidence="3">
    <location>
        <begin position="92"/>
        <end position="116"/>
    </location>
</feature>
<dbReference type="InterPro" id="IPR040389">
    <property type="entry name" value="SMR"/>
</dbReference>
<evidence type="ECO:0000256" key="1">
    <source>
        <dbReference type="ARBA" id="ARBA00023013"/>
    </source>
</evidence>
<reference evidence="4" key="1">
    <citation type="journal article" date="2023" name="Plant Biotechnol. J.">
        <title>Chromosome-level wild Hevea brasiliensis genome provides new tools for genomic-assisted breeding and valuable loci to elevate rubber yield.</title>
        <authorList>
            <person name="Cheng H."/>
            <person name="Song X."/>
            <person name="Hu Y."/>
            <person name="Wu T."/>
            <person name="Yang Q."/>
            <person name="An Z."/>
            <person name="Feng S."/>
            <person name="Deng Z."/>
            <person name="Wu W."/>
            <person name="Zeng X."/>
            <person name="Tu M."/>
            <person name="Wang X."/>
            <person name="Huang H."/>
        </authorList>
    </citation>
    <scope>NUCLEOTIDE SEQUENCE</scope>
    <source>
        <strain evidence="4">MT/VB/25A 57/8</strain>
    </source>
</reference>
<comment type="caution">
    <text evidence="4">The sequence shown here is derived from an EMBL/GenBank/DDBJ whole genome shotgun (WGS) entry which is preliminary data.</text>
</comment>
<keyword evidence="5" id="KW-1185">Reference proteome</keyword>
<organism evidence="4 5">
    <name type="scientific">Hevea brasiliensis</name>
    <name type="common">Para rubber tree</name>
    <name type="synonym">Siphonia brasiliensis</name>
    <dbReference type="NCBI Taxonomy" id="3981"/>
    <lineage>
        <taxon>Eukaryota</taxon>
        <taxon>Viridiplantae</taxon>
        <taxon>Streptophyta</taxon>
        <taxon>Embryophyta</taxon>
        <taxon>Tracheophyta</taxon>
        <taxon>Spermatophyta</taxon>
        <taxon>Magnoliopsida</taxon>
        <taxon>eudicotyledons</taxon>
        <taxon>Gunneridae</taxon>
        <taxon>Pentapetalae</taxon>
        <taxon>rosids</taxon>
        <taxon>fabids</taxon>
        <taxon>Malpighiales</taxon>
        <taxon>Euphorbiaceae</taxon>
        <taxon>Crotonoideae</taxon>
        <taxon>Micrandreae</taxon>
        <taxon>Hevea</taxon>
    </lineage>
</organism>